<reference evidence="2 3" key="1">
    <citation type="submission" date="2018-02" db="EMBL/GenBank/DDBJ databases">
        <title>Draft genome sequences of Elsinoe sp., causing black scab on jojoba.</title>
        <authorList>
            <person name="Stodart B."/>
            <person name="Jeffress S."/>
            <person name="Ash G."/>
            <person name="Arun Chinnappa K."/>
        </authorList>
    </citation>
    <scope>NUCLEOTIDE SEQUENCE [LARGE SCALE GENOMIC DNA]</scope>
    <source>
        <strain evidence="2 3">Hillstone_2</strain>
    </source>
</reference>
<dbReference type="Proteomes" id="UP000308133">
    <property type="component" value="Unassembled WGS sequence"/>
</dbReference>
<sequence>MASYPVTEQTKANRYAERATYDAPLIHSILSSTPLTHVSFNAPTSAAPHPTILPMLSALSPHPTDPSQKVIYLHGSSHSRLTTLCSSPDGLPVTLSTATLDGYVLALSPFSHSVNYRSAIIYGTAHLVTSPDETLVAMEAITERLVPGRWEGSRVPPTPSEIKQTGVLRVEIEGASGKVRKGGPHSDRKDERDAEVTGRVWTGVVPVWEEMGEPVEGVGNEVQKVPGYISGWVRGENAGRRAYAEEGAVDQ</sequence>
<dbReference type="InterPro" id="IPR024747">
    <property type="entry name" value="Pyridox_Oxase-rel"/>
</dbReference>
<dbReference type="PANTHER" id="PTHR34071:SF2">
    <property type="entry name" value="FLAVIN-NUCLEOTIDE-BINDING PROTEIN"/>
    <property type="match status" value="1"/>
</dbReference>
<protein>
    <submittedName>
        <fullName evidence="2">Pyridoxamine 5'-phosphate oxidase-like protein 1</fullName>
    </submittedName>
</protein>
<dbReference type="PANTHER" id="PTHR34071">
    <property type="entry name" value="5-NITROIMIDAZOLE ANTIBIOTICS RESISTANCE PROTEIN, NIMA-FAMILY-RELATED PROTEIN-RELATED"/>
    <property type="match status" value="1"/>
</dbReference>
<accession>A0A4V6DWB7</accession>
<gene>
    <name evidence="2" type="ORF">C1H76_0486</name>
</gene>
<evidence type="ECO:0000313" key="2">
    <source>
        <dbReference type="EMBL" id="TKX27192.1"/>
    </source>
</evidence>
<comment type="caution">
    <text evidence="2">The sequence shown here is derived from an EMBL/GenBank/DDBJ whole genome shotgun (WGS) entry which is preliminary data.</text>
</comment>
<dbReference type="InterPro" id="IPR012349">
    <property type="entry name" value="Split_barrel_FMN-bd"/>
</dbReference>
<dbReference type="EMBL" id="PTQR01000006">
    <property type="protein sequence ID" value="TKX27192.1"/>
    <property type="molecule type" value="Genomic_DNA"/>
</dbReference>
<evidence type="ECO:0000313" key="3">
    <source>
        <dbReference type="Proteomes" id="UP000308133"/>
    </source>
</evidence>
<dbReference type="Pfam" id="PF12900">
    <property type="entry name" value="Pyridox_ox_2"/>
    <property type="match status" value="1"/>
</dbReference>
<evidence type="ECO:0000256" key="1">
    <source>
        <dbReference type="SAM" id="MobiDB-lite"/>
    </source>
</evidence>
<name>A0A4V6DWB7_9PEZI</name>
<feature type="region of interest" description="Disordered" evidence="1">
    <location>
        <begin position="174"/>
        <end position="195"/>
    </location>
</feature>
<dbReference type="SUPFAM" id="SSF50475">
    <property type="entry name" value="FMN-binding split barrel"/>
    <property type="match status" value="1"/>
</dbReference>
<dbReference type="AlphaFoldDB" id="A0A4V6DWB7"/>
<proteinExistence type="predicted"/>
<organism evidence="2 3">
    <name type="scientific">Elsinoe australis</name>
    <dbReference type="NCBI Taxonomy" id="40998"/>
    <lineage>
        <taxon>Eukaryota</taxon>
        <taxon>Fungi</taxon>
        <taxon>Dikarya</taxon>
        <taxon>Ascomycota</taxon>
        <taxon>Pezizomycotina</taxon>
        <taxon>Dothideomycetes</taxon>
        <taxon>Dothideomycetidae</taxon>
        <taxon>Myriangiales</taxon>
        <taxon>Elsinoaceae</taxon>
        <taxon>Elsinoe</taxon>
    </lineage>
</organism>
<feature type="compositionally biased region" description="Basic and acidic residues" evidence="1">
    <location>
        <begin position="184"/>
        <end position="195"/>
    </location>
</feature>
<dbReference type="Gene3D" id="2.30.110.10">
    <property type="entry name" value="Electron Transport, Fmn-binding Protein, Chain A"/>
    <property type="match status" value="1"/>
</dbReference>